<evidence type="ECO:0000313" key="6">
    <source>
        <dbReference type="Proteomes" id="UP000094707"/>
    </source>
</evidence>
<feature type="transmembrane region" description="Helical" evidence="4">
    <location>
        <begin position="81"/>
        <end position="107"/>
    </location>
</feature>
<dbReference type="Gene3D" id="1.25.40.10">
    <property type="entry name" value="Tetratricopeptide repeat domain"/>
    <property type="match status" value="2"/>
</dbReference>
<dbReference type="InterPro" id="IPR019734">
    <property type="entry name" value="TPR_rpt"/>
</dbReference>
<evidence type="ECO:0000256" key="3">
    <source>
        <dbReference type="PROSITE-ProRule" id="PRU00339"/>
    </source>
</evidence>
<keyword evidence="4" id="KW-0812">Transmembrane</keyword>
<dbReference type="STRING" id="118062.MCBB_1664"/>
<evidence type="ECO:0000256" key="2">
    <source>
        <dbReference type="ARBA" id="ARBA00022803"/>
    </source>
</evidence>
<proteinExistence type="predicted"/>
<keyword evidence="4" id="KW-0472">Membrane</keyword>
<keyword evidence="1" id="KW-0677">Repeat</keyword>
<accession>A0A1D3L3X2</accession>
<feature type="transmembrane region" description="Helical" evidence="4">
    <location>
        <begin position="30"/>
        <end position="50"/>
    </location>
</feature>
<dbReference type="PANTHER" id="PTHR44943:SF4">
    <property type="entry name" value="TPR REPEAT-CONTAINING PROTEIN MJ0798"/>
    <property type="match status" value="1"/>
</dbReference>
<sequence length="315" mass="36900">MQKYSSEMLIGLFFILSAVFHSVDDPFDVIFIPLLFVFGTIQFINGFFNWRGIYNKDIYWIAVNTALILILRYFYRSPDFSAVYISGVTYLYILAGVFILISILSYYEFTRRMEKYQKVIEYDKILKMGPEDAQLWNNRGIALEELEDLKGAVRSYEKAVEIDPSYVKAWYNRGNVLSKMKNYQIAVESYKKALELDPENIKVLNNMGNTFVSIKKYAEAVNSYEQVLRIGPENFKAIYNRGYALEMMDMYPEALESYERALELKPEDPESWYRKGVVLEEMGEKYEASSCYDTALNLKPDFKDAKHARNELQYQ</sequence>
<name>A0A1D3L3X2_9EURY</name>
<feature type="repeat" description="TPR" evidence="3">
    <location>
        <begin position="133"/>
        <end position="166"/>
    </location>
</feature>
<feature type="transmembrane region" description="Helical" evidence="4">
    <location>
        <begin position="57"/>
        <end position="75"/>
    </location>
</feature>
<keyword evidence="6" id="KW-1185">Reference proteome</keyword>
<evidence type="ECO:0000313" key="5">
    <source>
        <dbReference type="EMBL" id="SCG86219.1"/>
    </source>
</evidence>
<dbReference type="PROSITE" id="PS50005">
    <property type="entry name" value="TPR"/>
    <property type="match status" value="5"/>
</dbReference>
<dbReference type="Pfam" id="PF00515">
    <property type="entry name" value="TPR_1"/>
    <property type="match status" value="3"/>
</dbReference>
<dbReference type="RefSeq" id="WP_071907299.1">
    <property type="nucleotide sequence ID" value="NZ_LT607756.1"/>
</dbReference>
<dbReference type="AlphaFoldDB" id="A0A1D3L3X2"/>
<dbReference type="PANTHER" id="PTHR44943">
    <property type="entry name" value="CELLULOSE SYNTHASE OPERON PROTEIN C"/>
    <property type="match status" value="1"/>
</dbReference>
<organism evidence="5 6">
    <name type="scientific">Methanobacterium congolense</name>
    <dbReference type="NCBI Taxonomy" id="118062"/>
    <lineage>
        <taxon>Archaea</taxon>
        <taxon>Methanobacteriati</taxon>
        <taxon>Methanobacteriota</taxon>
        <taxon>Methanomada group</taxon>
        <taxon>Methanobacteria</taxon>
        <taxon>Methanobacteriales</taxon>
        <taxon>Methanobacteriaceae</taxon>
        <taxon>Methanobacterium</taxon>
    </lineage>
</organism>
<evidence type="ECO:0000256" key="4">
    <source>
        <dbReference type="SAM" id="Phobius"/>
    </source>
</evidence>
<protein>
    <submittedName>
        <fullName evidence="5">TPR repeat-containing protein MJ1345</fullName>
    </submittedName>
</protein>
<feature type="repeat" description="TPR" evidence="3">
    <location>
        <begin position="201"/>
        <end position="234"/>
    </location>
</feature>
<evidence type="ECO:0000256" key="1">
    <source>
        <dbReference type="ARBA" id="ARBA00022737"/>
    </source>
</evidence>
<keyword evidence="2 3" id="KW-0802">TPR repeat</keyword>
<dbReference type="InterPro" id="IPR011990">
    <property type="entry name" value="TPR-like_helical_dom_sf"/>
</dbReference>
<dbReference type="Pfam" id="PF13181">
    <property type="entry name" value="TPR_8"/>
    <property type="match status" value="2"/>
</dbReference>
<dbReference type="EMBL" id="LT607756">
    <property type="protein sequence ID" value="SCG86219.1"/>
    <property type="molecule type" value="Genomic_DNA"/>
</dbReference>
<dbReference type="SUPFAM" id="SSF48439">
    <property type="entry name" value="Protein prenylyltransferase"/>
    <property type="match status" value="1"/>
</dbReference>
<dbReference type="OrthoDB" id="115601at2157"/>
<dbReference type="SMART" id="SM00028">
    <property type="entry name" value="TPR"/>
    <property type="match status" value="5"/>
</dbReference>
<feature type="repeat" description="TPR" evidence="3">
    <location>
        <begin position="167"/>
        <end position="200"/>
    </location>
</feature>
<dbReference type="PROSITE" id="PS50293">
    <property type="entry name" value="TPR_REGION"/>
    <property type="match status" value="4"/>
</dbReference>
<gene>
    <name evidence="5" type="ORF">MCBB_1664</name>
</gene>
<reference evidence="5 6" key="1">
    <citation type="submission" date="2016-08" db="EMBL/GenBank/DDBJ databases">
        <authorList>
            <person name="Seilhamer J.J."/>
        </authorList>
    </citation>
    <scope>NUCLEOTIDE SEQUENCE [LARGE SCALE GENOMIC DNA]</scope>
    <source>
        <strain evidence="5">Buetzberg</strain>
    </source>
</reference>
<keyword evidence="4" id="KW-1133">Transmembrane helix</keyword>
<dbReference type="InterPro" id="IPR051685">
    <property type="entry name" value="Ycf3/AcsC/BcsC/TPR_MFPF"/>
</dbReference>
<dbReference type="KEGG" id="mcub:MCBB_1664"/>
<feature type="repeat" description="TPR" evidence="3">
    <location>
        <begin position="269"/>
        <end position="302"/>
    </location>
</feature>
<feature type="repeat" description="TPR" evidence="3">
    <location>
        <begin position="235"/>
        <end position="268"/>
    </location>
</feature>
<dbReference type="GeneID" id="30412502"/>
<dbReference type="Proteomes" id="UP000094707">
    <property type="component" value="Chromosome I"/>
</dbReference>